<feature type="signal peptide" evidence="1">
    <location>
        <begin position="1"/>
        <end position="24"/>
    </location>
</feature>
<dbReference type="OrthoDB" id="2037654at2"/>
<accession>A0A3E3DE46</accession>
<dbReference type="EMBL" id="QTJW01000024">
    <property type="protein sequence ID" value="RGD67541.1"/>
    <property type="molecule type" value="Genomic_DNA"/>
</dbReference>
<evidence type="ECO:0008006" key="4">
    <source>
        <dbReference type="Google" id="ProtNLM"/>
    </source>
</evidence>
<proteinExistence type="predicted"/>
<reference evidence="2 3" key="1">
    <citation type="submission" date="2018-08" db="EMBL/GenBank/DDBJ databases">
        <title>A genome reference for cultivated species of the human gut microbiota.</title>
        <authorList>
            <person name="Zou Y."/>
            <person name="Xue W."/>
            <person name="Luo G."/>
        </authorList>
    </citation>
    <scope>NUCLEOTIDE SEQUENCE [LARGE SCALE GENOMIC DNA]</scope>
    <source>
        <strain evidence="2 3">AF19-13AC</strain>
    </source>
</reference>
<protein>
    <recommendedName>
        <fullName evidence="4">Lipoprotein</fullName>
    </recommendedName>
</protein>
<gene>
    <name evidence="2" type="ORF">DWX31_26875</name>
</gene>
<evidence type="ECO:0000313" key="3">
    <source>
        <dbReference type="Proteomes" id="UP000261023"/>
    </source>
</evidence>
<feature type="chain" id="PRO_5038983247" description="Lipoprotein" evidence="1">
    <location>
        <begin position="25"/>
        <end position="180"/>
    </location>
</feature>
<comment type="caution">
    <text evidence="2">The sequence shown here is derived from an EMBL/GenBank/DDBJ whole genome shotgun (WGS) entry which is preliminary data.</text>
</comment>
<dbReference type="AlphaFoldDB" id="A0A3E3DE46"/>
<name>A0A3E3DE46_9FIRM</name>
<sequence length="180" mass="19761">MKERVRRLVFMAGILCTMSLAVCACGSTKHEPIDANVTASTEQPEVARETPMEETVSTQESFAGNTFEKWEENNSNLEGSIKELQEGQFTVVEAITEKSDNGGDIMVSPGIGDDSDFNKVMVTYDENTIVVIQTIKNGGASYEISEATIDFLSEGHMVRVWGTLSDNRLKATRICIVKVV</sequence>
<organism evidence="2 3">
    <name type="scientific">Hungatella hathewayi</name>
    <dbReference type="NCBI Taxonomy" id="154046"/>
    <lineage>
        <taxon>Bacteria</taxon>
        <taxon>Bacillati</taxon>
        <taxon>Bacillota</taxon>
        <taxon>Clostridia</taxon>
        <taxon>Lachnospirales</taxon>
        <taxon>Lachnospiraceae</taxon>
        <taxon>Hungatella</taxon>
    </lineage>
</organism>
<keyword evidence="1" id="KW-0732">Signal</keyword>
<evidence type="ECO:0000313" key="2">
    <source>
        <dbReference type="EMBL" id="RGD67541.1"/>
    </source>
</evidence>
<dbReference type="PROSITE" id="PS51257">
    <property type="entry name" value="PROKAR_LIPOPROTEIN"/>
    <property type="match status" value="1"/>
</dbReference>
<dbReference type="RefSeq" id="WP_002602324.1">
    <property type="nucleotide sequence ID" value="NZ_CACRUH010000089.1"/>
</dbReference>
<dbReference type="Proteomes" id="UP000261023">
    <property type="component" value="Unassembled WGS sequence"/>
</dbReference>
<evidence type="ECO:0000256" key="1">
    <source>
        <dbReference type="SAM" id="SignalP"/>
    </source>
</evidence>